<accession>A0A1L5PA11</accession>
<evidence type="ECO:0000313" key="2">
    <source>
        <dbReference type="Proteomes" id="UP000185109"/>
    </source>
</evidence>
<organism evidence="1 2">
    <name type="scientific">Rhizobium etli 8C-3</name>
    <dbReference type="NCBI Taxonomy" id="538025"/>
    <lineage>
        <taxon>Bacteria</taxon>
        <taxon>Pseudomonadati</taxon>
        <taxon>Pseudomonadota</taxon>
        <taxon>Alphaproteobacteria</taxon>
        <taxon>Hyphomicrobiales</taxon>
        <taxon>Rhizobiaceae</taxon>
        <taxon>Rhizobium/Agrobacterium group</taxon>
        <taxon>Rhizobium</taxon>
    </lineage>
</organism>
<geneLocation type="plasmid" evidence="2">
    <name>prsp8c3a</name>
</geneLocation>
<dbReference type="AlphaFoldDB" id="A0A1L5PA11"/>
<dbReference type="EMBL" id="CP017242">
    <property type="protein sequence ID" value="APO77019.1"/>
    <property type="molecule type" value="Genomic_DNA"/>
</dbReference>
<keyword evidence="1" id="KW-0614">Plasmid</keyword>
<gene>
    <name evidence="1" type="ORF">AM571_PA00132</name>
</gene>
<sequence>MSEDTVFGAIKFSLESSIIMSAMYISIFLGTCVPSPANANVAPINVHKKPEYFVNTLINNNLVEEEFLTCLDRIKRSRSFNDDSCIYTLGKFNKILARLRYGQIKASETVLFTTILEMISQRSTQKSGANR</sequence>
<dbReference type="Proteomes" id="UP000185109">
    <property type="component" value="Plasmid pRsp8C3a"/>
</dbReference>
<protein>
    <submittedName>
        <fullName evidence="1">Uncharacterized protein</fullName>
    </submittedName>
</protein>
<name>A0A1L5PA11_RHIET</name>
<proteinExistence type="predicted"/>
<evidence type="ECO:0000313" key="1">
    <source>
        <dbReference type="EMBL" id="APO77019.1"/>
    </source>
</evidence>
<reference evidence="1 2" key="1">
    <citation type="submission" date="2016-09" db="EMBL/GenBank/DDBJ databases">
        <title>The complete genome sequences of Rhizobium gallicum, symbiovars gallicum and phaseoli, symbionts associated to common bean (Phaseolus vulgaris).</title>
        <authorList>
            <person name="Bustos P."/>
            <person name="Santamaria R.I."/>
            <person name="Perez-Carrascal O.M."/>
            <person name="Juarez S."/>
            <person name="Lozano L."/>
            <person name="Martinez-Flores I."/>
            <person name="Martinez-Romero E."/>
            <person name="Cevallos M."/>
            <person name="Romero D."/>
            <person name="Davila G."/>
            <person name="Gonzalez V."/>
        </authorList>
    </citation>
    <scope>NUCLEOTIDE SEQUENCE [LARGE SCALE GENOMIC DNA]</scope>
    <source>
        <strain evidence="1 2">8C-3</strain>
        <plasmid evidence="2">Plasmid prsp8c3a</plasmid>
    </source>
</reference>